<dbReference type="AlphaFoldDB" id="B8LCX0"/>
<dbReference type="HOGENOM" id="CLU_740801_0_0_1"/>
<evidence type="ECO:0000313" key="3">
    <source>
        <dbReference type="Proteomes" id="UP000001449"/>
    </source>
</evidence>
<organism evidence="2 3">
    <name type="scientific">Thalassiosira pseudonana</name>
    <name type="common">Marine diatom</name>
    <name type="synonym">Cyclotella nana</name>
    <dbReference type="NCBI Taxonomy" id="35128"/>
    <lineage>
        <taxon>Eukaryota</taxon>
        <taxon>Sar</taxon>
        <taxon>Stramenopiles</taxon>
        <taxon>Ochrophyta</taxon>
        <taxon>Bacillariophyta</taxon>
        <taxon>Coscinodiscophyceae</taxon>
        <taxon>Thalassiosirophycidae</taxon>
        <taxon>Thalassiosirales</taxon>
        <taxon>Thalassiosiraceae</taxon>
        <taxon>Thalassiosira</taxon>
    </lineage>
</organism>
<dbReference type="Proteomes" id="UP000001449">
    <property type="component" value="Chromosome 16"/>
</dbReference>
<protein>
    <submittedName>
        <fullName evidence="2">Uncharacterized protein</fullName>
    </submittedName>
</protein>
<evidence type="ECO:0000313" key="2">
    <source>
        <dbReference type="EMBL" id="EED86838.1"/>
    </source>
</evidence>
<dbReference type="GeneID" id="7442614"/>
<evidence type="ECO:0000256" key="1">
    <source>
        <dbReference type="SAM" id="SignalP"/>
    </source>
</evidence>
<dbReference type="InParanoid" id="B8LCX0"/>
<accession>B8LCX0</accession>
<keyword evidence="1" id="KW-0732">Signal</keyword>
<proteinExistence type="predicted"/>
<feature type="signal peptide" evidence="1">
    <location>
        <begin position="1"/>
        <end position="27"/>
    </location>
</feature>
<dbReference type="EMBL" id="DS999418">
    <property type="protein sequence ID" value="EED86838.1"/>
    <property type="molecule type" value="Genomic_DNA"/>
</dbReference>
<reference evidence="2 3" key="2">
    <citation type="journal article" date="2008" name="Nature">
        <title>The Phaeodactylum genome reveals the evolutionary history of diatom genomes.</title>
        <authorList>
            <person name="Bowler C."/>
            <person name="Allen A.E."/>
            <person name="Badger J.H."/>
            <person name="Grimwood J."/>
            <person name="Jabbari K."/>
            <person name="Kuo A."/>
            <person name="Maheswari U."/>
            <person name="Martens C."/>
            <person name="Maumus F."/>
            <person name="Otillar R.P."/>
            <person name="Rayko E."/>
            <person name="Salamov A."/>
            <person name="Vandepoele K."/>
            <person name="Beszteri B."/>
            <person name="Gruber A."/>
            <person name="Heijde M."/>
            <person name="Katinka M."/>
            <person name="Mock T."/>
            <person name="Valentin K."/>
            <person name="Verret F."/>
            <person name="Berges J.A."/>
            <person name="Brownlee C."/>
            <person name="Cadoret J.P."/>
            <person name="Chiovitti A."/>
            <person name="Choi C.J."/>
            <person name="Coesel S."/>
            <person name="De Martino A."/>
            <person name="Detter J.C."/>
            <person name="Durkin C."/>
            <person name="Falciatore A."/>
            <person name="Fournet J."/>
            <person name="Haruta M."/>
            <person name="Huysman M.J."/>
            <person name="Jenkins B.D."/>
            <person name="Jiroutova K."/>
            <person name="Jorgensen R.E."/>
            <person name="Joubert Y."/>
            <person name="Kaplan A."/>
            <person name="Kroger N."/>
            <person name="Kroth P.G."/>
            <person name="La Roche J."/>
            <person name="Lindquist E."/>
            <person name="Lommer M."/>
            <person name="Martin-Jezequel V."/>
            <person name="Lopez P.J."/>
            <person name="Lucas S."/>
            <person name="Mangogna M."/>
            <person name="McGinnis K."/>
            <person name="Medlin L.K."/>
            <person name="Montsant A."/>
            <person name="Oudot-Le Secq M.P."/>
            <person name="Napoli C."/>
            <person name="Obornik M."/>
            <person name="Parker M.S."/>
            <person name="Petit J.L."/>
            <person name="Porcel B.M."/>
            <person name="Poulsen N."/>
            <person name="Robison M."/>
            <person name="Rychlewski L."/>
            <person name="Rynearson T.A."/>
            <person name="Schmutz J."/>
            <person name="Shapiro H."/>
            <person name="Siaut M."/>
            <person name="Stanley M."/>
            <person name="Sussman M.R."/>
            <person name="Taylor A.R."/>
            <person name="Vardi A."/>
            <person name="von Dassow P."/>
            <person name="Vyverman W."/>
            <person name="Willis A."/>
            <person name="Wyrwicz L.S."/>
            <person name="Rokhsar D.S."/>
            <person name="Weissenbach J."/>
            <person name="Armbrust E.V."/>
            <person name="Green B.R."/>
            <person name="Van de Peer Y."/>
            <person name="Grigoriev I.V."/>
        </authorList>
    </citation>
    <scope>NUCLEOTIDE SEQUENCE [LARGE SCALE GENOMIC DNA]</scope>
    <source>
        <strain evidence="2 3">CCMP1335</strain>
    </source>
</reference>
<dbReference type="PaxDb" id="35128-Thaps10529"/>
<gene>
    <name evidence="2" type="ORF">THAPSDRAFT_10529</name>
</gene>
<feature type="chain" id="PRO_5005339024" evidence="1">
    <location>
        <begin position="28"/>
        <end position="374"/>
    </location>
</feature>
<dbReference type="OMA" id="CETSASY"/>
<keyword evidence="3" id="KW-1185">Reference proteome</keyword>
<dbReference type="RefSeq" id="XP_002296854.1">
    <property type="nucleotide sequence ID" value="XM_002296818.1"/>
</dbReference>
<name>B8LCX0_THAPS</name>
<reference evidence="2 3" key="1">
    <citation type="journal article" date="2004" name="Science">
        <title>The genome of the diatom Thalassiosira pseudonana: ecology, evolution, and metabolism.</title>
        <authorList>
            <person name="Armbrust E.V."/>
            <person name="Berges J.A."/>
            <person name="Bowler C."/>
            <person name="Green B.R."/>
            <person name="Martinez D."/>
            <person name="Putnam N.H."/>
            <person name="Zhou S."/>
            <person name="Allen A.E."/>
            <person name="Apt K.E."/>
            <person name="Bechner M."/>
            <person name="Brzezinski M.A."/>
            <person name="Chaal B.K."/>
            <person name="Chiovitti A."/>
            <person name="Davis A.K."/>
            <person name="Demarest M.S."/>
            <person name="Detter J.C."/>
            <person name="Glavina T."/>
            <person name="Goodstein D."/>
            <person name="Hadi M.Z."/>
            <person name="Hellsten U."/>
            <person name="Hildebrand M."/>
            <person name="Jenkins B.D."/>
            <person name="Jurka J."/>
            <person name="Kapitonov V.V."/>
            <person name="Kroger N."/>
            <person name="Lau W.W."/>
            <person name="Lane T.W."/>
            <person name="Larimer F.W."/>
            <person name="Lippmeier J.C."/>
            <person name="Lucas S."/>
            <person name="Medina M."/>
            <person name="Montsant A."/>
            <person name="Obornik M."/>
            <person name="Parker M.S."/>
            <person name="Palenik B."/>
            <person name="Pazour G.J."/>
            <person name="Richardson P.M."/>
            <person name="Rynearson T.A."/>
            <person name="Saito M.A."/>
            <person name="Schwartz D.C."/>
            <person name="Thamatrakoln K."/>
            <person name="Valentin K."/>
            <person name="Vardi A."/>
            <person name="Wilkerson F.P."/>
            <person name="Rokhsar D.S."/>
        </authorList>
    </citation>
    <scope>NUCLEOTIDE SEQUENCE [LARGE SCALE GENOMIC DNA]</scope>
    <source>
        <strain evidence="2 3">CCMP1335</strain>
    </source>
</reference>
<dbReference type="KEGG" id="tps:THAPSDRAFT_10529"/>
<sequence length="374" mass="43217">MKVTRCTRFFFLYSCTLFFGLYQLKQPSEESLVARSSSSLANANTKKNLDIFGPPPDCSDTCLSEAGVNGTWIQDWDFATNHGQFEYRLYPRGPFGDRTYGSFVPSDDAPFPWETSWKWKDYNEDCQVDIMTHDMMCEVLTQLSVDRIFFYGDSLTQSMYTSLMNKLGGVKVGKYKFRAEFTCETSASYASFARGNVTMPSILVTIQVHHGRDEGGQGSPNSLRGIWDIDDDTRSFITQSNERVLGVFNIGAHYHNFTHYREDMDKLLLTISGLNRTQDLYFFRTTSPGHDGCEPRSRQFDWKHGTRIVPLKSFSEYRVAIPHKYDWDQFEKYNAHAERMIYEHNLMRSNPTMHYLNIYNMTALRHDAHTAPVS</sequence>